<dbReference type="Proteomes" id="UP000717328">
    <property type="component" value="Unassembled WGS sequence"/>
</dbReference>
<dbReference type="EMBL" id="JABCKI010006506">
    <property type="protein sequence ID" value="KAG5634274.1"/>
    <property type="molecule type" value="Genomic_DNA"/>
</dbReference>
<organism evidence="2 3">
    <name type="scientific">Sphagnurus paluster</name>
    <dbReference type="NCBI Taxonomy" id="117069"/>
    <lineage>
        <taxon>Eukaryota</taxon>
        <taxon>Fungi</taxon>
        <taxon>Dikarya</taxon>
        <taxon>Basidiomycota</taxon>
        <taxon>Agaricomycotina</taxon>
        <taxon>Agaricomycetes</taxon>
        <taxon>Agaricomycetidae</taxon>
        <taxon>Agaricales</taxon>
        <taxon>Tricholomatineae</taxon>
        <taxon>Lyophyllaceae</taxon>
        <taxon>Sphagnurus</taxon>
    </lineage>
</organism>
<evidence type="ECO:0000313" key="3">
    <source>
        <dbReference type="Proteomes" id="UP000717328"/>
    </source>
</evidence>
<comment type="caution">
    <text evidence="2">The sequence shown here is derived from an EMBL/GenBank/DDBJ whole genome shotgun (WGS) entry which is preliminary data.</text>
</comment>
<protein>
    <recommendedName>
        <fullName evidence="1">Aip3p/Bud6 N-terminal domain-containing protein</fullName>
    </recommendedName>
</protein>
<name>A0A9P7K2L0_9AGAR</name>
<dbReference type="InterPro" id="IPR056279">
    <property type="entry name" value="Aip3p_Bud6_N"/>
</dbReference>
<evidence type="ECO:0000313" key="2">
    <source>
        <dbReference type="EMBL" id="KAG5634274.1"/>
    </source>
</evidence>
<evidence type="ECO:0000259" key="1">
    <source>
        <dbReference type="Pfam" id="PF23153"/>
    </source>
</evidence>
<accession>A0A9P7K2L0</accession>
<proteinExistence type="predicted"/>
<dbReference type="Pfam" id="PF23153">
    <property type="entry name" value="Aip3p_Bud6_N"/>
    <property type="match status" value="1"/>
</dbReference>
<reference evidence="2" key="2">
    <citation type="submission" date="2021-10" db="EMBL/GenBank/DDBJ databases">
        <title>Phylogenomics reveals ancestral predisposition of the termite-cultivated fungus Termitomyces towards a domesticated lifestyle.</title>
        <authorList>
            <person name="Auxier B."/>
            <person name="Grum-Grzhimaylo A."/>
            <person name="Cardenas M.E."/>
            <person name="Lodge J.D."/>
            <person name="Laessoe T."/>
            <person name="Pedersen O."/>
            <person name="Smith M.E."/>
            <person name="Kuyper T.W."/>
            <person name="Franco-Molano E.A."/>
            <person name="Baroni T.J."/>
            <person name="Aanen D.K."/>
        </authorList>
    </citation>
    <scope>NUCLEOTIDE SEQUENCE</scope>
    <source>
        <strain evidence="2">D49</strain>
    </source>
</reference>
<sequence>MQSATTHTQRPTISIFTQTNQYDVPGSVRSLLLSTTRLQELLKEWSLGHATEDQVSDAYVRIGTEFNTTISAFAAYHIELRHVYRA</sequence>
<keyword evidence="3" id="KW-1185">Reference proteome</keyword>
<gene>
    <name evidence="2" type="ORF">H0H81_002580</name>
</gene>
<feature type="non-terminal residue" evidence="2">
    <location>
        <position position="86"/>
    </location>
</feature>
<dbReference type="OrthoDB" id="783096at2759"/>
<dbReference type="AlphaFoldDB" id="A0A9P7K2L0"/>
<reference evidence="2" key="1">
    <citation type="submission" date="2021-02" db="EMBL/GenBank/DDBJ databases">
        <authorList>
            <person name="Nieuwenhuis M."/>
            <person name="Van De Peppel L.J.J."/>
        </authorList>
    </citation>
    <scope>NUCLEOTIDE SEQUENCE</scope>
    <source>
        <strain evidence="2">D49</strain>
    </source>
</reference>
<feature type="domain" description="Aip3p/Bud6 N-terminal" evidence="1">
    <location>
        <begin position="27"/>
        <end position="83"/>
    </location>
</feature>